<evidence type="ECO:0000313" key="2">
    <source>
        <dbReference type="Proteomes" id="UP000029981"/>
    </source>
</evidence>
<evidence type="ECO:0000313" key="1">
    <source>
        <dbReference type="EMBL" id="KGN49935.1"/>
    </source>
</evidence>
<dbReference type="Gramene" id="KGN49935">
    <property type="protein sequence ID" value="KGN49935"/>
    <property type="gene ID" value="Csa_5G141090"/>
</dbReference>
<name>A0A0A0KJP1_CUCSA</name>
<accession>A0A0A0KJP1</accession>
<organism evidence="1 2">
    <name type="scientific">Cucumis sativus</name>
    <name type="common">Cucumber</name>
    <dbReference type="NCBI Taxonomy" id="3659"/>
    <lineage>
        <taxon>Eukaryota</taxon>
        <taxon>Viridiplantae</taxon>
        <taxon>Streptophyta</taxon>
        <taxon>Embryophyta</taxon>
        <taxon>Tracheophyta</taxon>
        <taxon>Spermatophyta</taxon>
        <taxon>Magnoliopsida</taxon>
        <taxon>eudicotyledons</taxon>
        <taxon>Gunneridae</taxon>
        <taxon>Pentapetalae</taxon>
        <taxon>rosids</taxon>
        <taxon>fabids</taxon>
        <taxon>Cucurbitales</taxon>
        <taxon>Cucurbitaceae</taxon>
        <taxon>Benincaseae</taxon>
        <taxon>Cucumis</taxon>
    </lineage>
</organism>
<dbReference type="AlphaFoldDB" id="A0A0A0KJP1"/>
<proteinExistence type="predicted"/>
<dbReference type="EMBL" id="CM002926">
    <property type="protein sequence ID" value="KGN49935.1"/>
    <property type="molecule type" value="Genomic_DNA"/>
</dbReference>
<reference evidence="1 2" key="4">
    <citation type="journal article" date="2011" name="BMC Genomics">
        <title>RNA-Seq improves annotation of protein-coding genes in the cucumber genome.</title>
        <authorList>
            <person name="Li Z."/>
            <person name="Zhang Z."/>
            <person name="Yan P."/>
            <person name="Huang S."/>
            <person name="Fei Z."/>
            <person name="Lin K."/>
        </authorList>
    </citation>
    <scope>NUCLEOTIDE SEQUENCE [LARGE SCALE GENOMIC DNA]</scope>
    <source>
        <strain evidence="2">cv. 9930</strain>
    </source>
</reference>
<reference evidence="1 2" key="1">
    <citation type="journal article" date="2009" name="Nat. Genet.">
        <title>The genome of the cucumber, Cucumis sativus L.</title>
        <authorList>
            <person name="Huang S."/>
            <person name="Li R."/>
            <person name="Zhang Z."/>
            <person name="Li L."/>
            <person name="Gu X."/>
            <person name="Fan W."/>
            <person name="Lucas W.J."/>
            <person name="Wang X."/>
            <person name="Xie B."/>
            <person name="Ni P."/>
            <person name="Ren Y."/>
            <person name="Zhu H."/>
            <person name="Li J."/>
            <person name="Lin K."/>
            <person name="Jin W."/>
            <person name="Fei Z."/>
            <person name="Li G."/>
            <person name="Staub J."/>
            <person name="Kilian A."/>
            <person name="van der Vossen E.A."/>
            <person name="Wu Y."/>
            <person name="Guo J."/>
            <person name="He J."/>
            <person name="Jia Z."/>
            <person name="Ren Y."/>
            <person name="Tian G."/>
            <person name="Lu Y."/>
            <person name="Ruan J."/>
            <person name="Qian W."/>
            <person name="Wang M."/>
            <person name="Huang Q."/>
            <person name="Li B."/>
            <person name="Xuan Z."/>
            <person name="Cao J."/>
            <person name="Asan"/>
            <person name="Wu Z."/>
            <person name="Zhang J."/>
            <person name="Cai Q."/>
            <person name="Bai Y."/>
            <person name="Zhao B."/>
            <person name="Han Y."/>
            <person name="Li Y."/>
            <person name="Li X."/>
            <person name="Wang S."/>
            <person name="Shi Q."/>
            <person name="Liu S."/>
            <person name="Cho W.K."/>
            <person name="Kim J.Y."/>
            <person name="Xu Y."/>
            <person name="Heller-Uszynska K."/>
            <person name="Miao H."/>
            <person name="Cheng Z."/>
            <person name="Zhang S."/>
            <person name="Wu J."/>
            <person name="Yang Y."/>
            <person name="Kang H."/>
            <person name="Li M."/>
            <person name="Liang H."/>
            <person name="Ren X."/>
            <person name="Shi Z."/>
            <person name="Wen M."/>
            <person name="Jian M."/>
            <person name="Yang H."/>
            <person name="Zhang G."/>
            <person name="Yang Z."/>
            <person name="Chen R."/>
            <person name="Liu S."/>
            <person name="Li J."/>
            <person name="Ma L."/>
            <person name="Liu H."/>
            <person name="Zhou Y."/>
            <person name="Zhao J."/>
            <person name="Fang X."/>
            <person name="Li G."/>
            <person name="Fang L."/>
            <person name="Li Y."/>
            <person name="Liu D."/>
            <person name="Zheng H."/>
            <person name="Zhang Y."/>
            <person name="Qin N."/>
            <person name="Li Z."/>
            <person name="Yang G."/>
            <person name="Yang S."/>
            <person name="Bolund L."/>
            <person name="Kristiansen K."/>
            <person name="Zheng H."/>
            <person name="Li S."/>
            <person name="Zhang X."/>
            <person name="Yang H."/>
            <person name="Wang J."/>
            <person name="Sun R."/>
            <person name="Zhang B."/>
            <person name="Jiang S."/>
            <person name="Wang J."/>
            <person name="Du Y."/>
            <person name="Li S."/>
        </authorList>
    </citation>
    <scope>NUCLEOTIDE SEQUENCE [LARGE SCALE GENOMIC DNA]</scope>
    <source>
        <strain evidence="2">cv. 9930</strain>
    </source>
</reference>
<gene>
    <name evidence="1" type="ORF">Csa_5G141090</name>
</gene>
<sequence>MGQLRLPPETLTTVTEKNKKFKKLIVIKRKKKKNLKVQNIYRGLSETLASLPSFFPSNLSFAVQHFHYQGFLAICQSLVASPFCVVPLAL</sequence>
<dbReference type="Proteomes" id="UP000029981">
    <property type="component" value="Chromosome 5"/>
</dbReference>
<protein>
    <submittedName>
        <fullName evidence="1">Uncharacterized protein</fullName>
    </submittedName>
</protein>
<keyword evidence="2" id="KW-1185">Reference proteome</keyword>
<reference evidence="1 2" key="3">
    <citation type="journal article" date="2010" name="BMC Genomics">
        <title>Transcriptome sequencing and comparative analysis of cucumber flowers with different sex types.</title>
        <authorList>
            <person name="Guo S."/>
            <person name="Zheng Y."/>
            <person name="Joung J.G."/>
            <person name="Liu S."/>
            <person name="Zhang Z."/>
            <person name="Crasta O.R."/>
            <person name="Sobral B.W."/>
            <person name="Xu Y."/>
            <person name="Huang S."/>
            <person name="Fei Z."/>
        </authorList>
    </citation>
    <scope>NUCLEOTIDE SEQUENCE [LARGE SCALE GENOMIC DNA]</scope>
    <source>
        <strain evidence="2">cv. 9930</strain>
    </source>
</reference>
<reference evidence="1 2" key="2">
    <citation type="journal article" date="2009" name="PLoS ONE">
        <title>An integrated genetic and cytogenetic map of the cucumber genome.</title>
        <authorList>
            <person name="Ren Y."/>
            <person name="Zhang Z."/>
            <person name="Liu J."/>
            <person name="Staub J.E."/>
            <person name="Han Y."/>
            <person name="Cheng Z."/>
            <person name="Li X."/>
            <person name="Lu J."/>
            <person name="Miao H."/>
            <person name="Kang H."/>
            <person name="Xie B."/>
            <person name="Gu X."/>
            <person name="Wang X."/>
            <person name="Du Y."/>
            <person name="Jin W."/>
            <person name="Huang S."/>
        </authorList>
    </citation>
    <scope>NUCLEOTIDE SEQUENCE [LARGE SCALE GENOMIC DNA]</scope>
    <source>
        <strain evidence="2">cv. 9930</strain>
    </source>
</reference>